<dbReference type="GO" id="GO:0016020">
    <property type="term" value="C:membrane"/>
    <property type="evidence" value="ECO:0007669"/>
    <property type="project" value="UniProtKB-SubCell"/>
</dbReference>
<dbReference type="RefSeq" id="WP_026020753.1">
    <property type="nucleotide sequence ID" value="NZ_CAEG01000012.1"/>
</dbReference>
<sequence length="488" mass="53198">MKVNGLRWVILSLIMLVSIINYLDRGTLNYMWVANTKSEYPADRAVFDAANGTYTLTAEDGSTISAPADRVAEQADGSYVYTSVGGIAAELGILDPAMPEAEFKAQSKKMLADITIFFMIAYGLSQLFSGKLYDRIGTRRGFAFSALLWGAADAFTAFAAGFKSLTAFRFMLGLGEAGPWPGTTKSNAEWFPTKERALAQGLFNASTSVGSILAPIVISFLYLAFGWKATFAVVGSLAVIWIIPWLWVNKKGPKEHPWITDKERDYILSGQPEGHKTEPCRCKSWGELLRERKNYALIVGRFFIDPVWWIFVTFIPIYLIEVFNLDIREVAMSAWVPYVGAAIGAFAGGWFSGLLQKRGRSLNFARKCSMIVGVCIALPGVVGATMASSATFAVVMMALILGGYQFVQSNLMTLAADFHYGRTVGSLAGLGGAAAVLGTILAMIVVPMITRAGWAPFFLFGGLLFPISILAVFLFGGHIQNIDEEKQQ</sequence>
<dbReference type="InterPro" id="IPR020846">
    <property type="entry name" value="MFS_dom"/>
</dbReference>
<feature type="transmembrane region" description="Helical" evidence="5">
    <location>
        <begin position="229"/>
        <end position="248"/>
    </location>
</feature>
<keyword evidence="8" id="KW-1185">Reference proteome</keyword>
<feature type="transmembrane region" description="Helical" evidence="5">
    <location>
        <begin position="202"/>
        <end position="223"/>
    </location>
</feature>
<feature type="transmembrane region" description="Helical" evidence="5">
    <location>
        <begin position="390"/>
        <end position="407"/>
    </location>
</feature>
<dbReference type="Pfam" id="PF07690">
    <property type="entry name" value="MFS_1"/>
    <property type="match status" value="1"/>
</dbReference>
<dbReference type="Proteomes" id="UP000183253">
    <property type="component" value="Unassembled WGS sequence"/>
</dbReference>
<proteinExistence type="predicted"/>
<dbReference type="InterPro" id="IPR050382">
    <property type="entry name" value="MFS_Na/Anion_cotransporter"/>
</dbReference>
<evidence type="ECO:0000256" key="4">
    <source>
        <dbReference type="ARBA" id="ARBA00023136"/>
    </source>
</evidence>
<feature type="transmembrane region" description="Helical" evidence="5">
    <location>
        <begin position="141"/>
        <end position="162"/>
    </location>
</feature>
<dbReference type="PANTHER" id="PTHR11662:SF285">
    <property type="entry name" value="HEXURONATE TRANSPORTER"/>
    <property type="match status" value="1"/>
</dbReference>
<keyword evidence="2 5" id="KW-0812">Transmembrane</keyword>
<accession>A0A1H3ZNI9</accession>
<feature type="transmembrane region" description="Helical" evidence="5">
    <location>
        <begin position="6"/>
        <end position="23"/>
    </location>
</feature>
<keyword evidence="3 5" id="KW-1133">Transmembrane helix</keyword>
<dbReference type="STRING" id="1033731.SAMN05444145_102278"/>
<evidence type="ECO:0000256" key="5">
    <source>
        <dbReference type="SAM" id="Phobius"/>
    </source>
</evidence>
<dbReference type="InterPro" id="IPR036259">
    <property type="entry name" value="MFS_trans_sf"/>
</dbReference>
<comment type="subcellular location">
    <subcellularLocation>
        <location evidence="1">Membrane</location>
        <topology evidence="1">Multi-pass membrane protein</topology>
    </subcellularLocation>
</comment>
<reference evidence="7 8" key="1">
    <citation type="submission" date="2016-10" db="EMBL/GenBank/DDBJ databases">
        <authorList>
            <person name="de Groot N.N."/>
        </authorList>
    </citation>
    <scope>NUCLEOTIDE SEQUENCE [LARGE SCALE GENOMIC DNA]</scope>
    <source>
        <strain evidence="7 8">DSM 25383</strain>
    </source>
</reference>
<evidence type="ECO:0000256" key="3">
    <source>
        <dbReference type="ARBA" id="ARBA00022989"/>
    </source>
</evidence>
<dbReference type="OrthoDB" id="9815624at2"/>
<evidence type="ECO:0000256" key="2">
    <source>
        <dbReference type="ARBA" id="ARBA00022692"/>
    </source>
</evidence>
<evidence type="ECO:0000256" key="1">
    <source>
        <dbReference type="ARBA" id="ARBA00004141"/>
    </source>
</evidence>
<evidence type="ECO:0000313" key="8">
    <source>
        <dbReference type="Proteomes" id="UP000183253"/>
    </source>
</evidence>
<dbReference type="InterPro" id="IPR011701">
    <property type="entry name" value="MFS"/>
</dbReference>
<evidence type="ECO:0000313" key="7">
    <source>
        <dbReference type="EMBL" id="SEA25205.1"/>
    </source>
</evidence>
<organism evidence="7 8">
    <name type="scientific">Alistipes timonensis JC136</name>
    <dbReference type="NCBI Taxonomy" id="1033731"/>
    <lineage>
        <taxon>Bacteria</taxon>
        <taxon>Pseudomonadati</taxon>
        <taxon>Bacteroidota</taxon>
        <taxon>Bacteroidia</taxon>
        <taxon>Bacteroidales</taxon>
        <taxon>Rikenellaceae</taxon>
        <taxon>Alistipes</taxon>
    </lineage>
</organism>
<dbReference type="SUPFAM" id="SSF103473">
    <property type="entry name" value="MFS general substrate transporter"/>
    <property type="match status" value="1"/>
</dbReference>
<dbReference type="GO" id="GO:0015134">
    <property type="term" value="F:hexuronate transmembrane transporter activity"/>
    <property type="evidence" value="ECO:0007669"/>
    <property type="project" value="TreeGrafter"/>
</dbReference>
<protein>
    <submittedName>
        <fullName evidence="7">MFS transporter, ACS family, hexuronate transporter</fullName>
    </submittedName>
</protein>
<feature type="transmembrane region" description="Helical" evidence="5">
    <location>
        <begin position="455"/>
        <end position="476"/>
    </location>
</feature>
<dbReference type="PANTHER" id="PTHR11662">
    <property type="entry name" value="SOLUTE CARRIER FAMILY 17"/>
    <property type="match status" value="1"/>
</dbReference>
<evidence type="ECO:0000259" key="6">
    <source>
        <dbReference type="PROSITE" id="PS50850"/>
    </source>
</evidence>
<feature type="transmembrane region" description="Helical" evidence="5">
    <location>
        <begin position="298"/>
        <end position="320"/>
    </location>
</feature>
<feature type="domain" description="Major facilitator superfamily (MFS) profile" evidence="6">
    <location>
        <begin position="10"/>
        <end position="480"/>
    </location>
</feature>
<feature type="transmembrane region" description="Helical" evidence="5">
    <location>
        <begin position="427"/>
        <end position="449"/>
    </location>
</feature>
<feature type="transmembrane region" description="Helical" evidence="5">
    <location>
        <begin position="332"/>
        <end position="352"/>
    </location>
</feature>
<keyword evidence="4 5" id="KW-0472">Membrane</keyword>
<gene>
    <name evidence="7" type="ORF">SAMN05444145_102278</name>
</gene>
<dbReference type="EMBL" id="FNRI01000002">
    <property type="protein sequence ID" value="SEA25205.1"/>
    <property type="molecule type" value="Genomic_DNA"/>
</dbReference>
<name>A0A1H3ZNI9_9BACT</name>
<feature type="transmembrane region" description="Helical" evidence="5">
    <location>
        <begin position="364"/>
        <end position="384"/>
    </location>
</feature>
<dbReference type="Gene3D" id="1.20.1250.20">
    <property type="entry name" value="MFS general substrate transporter like domains"/>
    <property type="match status" value="2"/>
</dbReference>
<dbReference type="AlphaFoldDB" id="A0A1H3ZNI9"/>
<feature type="transmembrane region" description="Helical" evidence="5">
    <location>
        <begin position="110"/>
        <end position="129"/>
    </location>
</feature>
<dbReference type="PROSITE" id="PS50850">
    <property type="entry name" value="MFS"/>
    <property type="match status" value="1"/>
</dbReference>